<dbReference type="GO" id="GO:0008270">
    <property type="term" value="F:zinc ion binding"/>
    <property type="evidence" value="ECO:0007669"/>
    <property type="project" value="UniProtKB-KW"/>
</dbReference>
<dbReference type="InterPro" id="IPR000330">
    <property type="entry name" value="SNF2_N"/>
</dbReference>
<dbReference type="Pfam" id="PF26021">
    <property type="entry name" value="Ferritin_C144_05"/>
    <property type="match status" value="1"/>
</dbReference>
<evidence type="ECO:0000256" key="3">
    <source>
        <dbReference type="ARBA" id="ARBA00022771"/>
    </source>
</evidence>
<dbReference type="Pfam" id="PF00176">
    <property type="entry name" value="SNF2-rel_dom"/>
    <property type="match status" value="1"/>
</dbReference>
<dbReference type="Gene3D" id="3.40.50.10810">
    <property type="entry name" value="Tandem AAA-ATPase domain"/>
    <property type="match status" value="1"/>
</dbReference>
<dbReference type="InterPro" id="IPR049730">
    <property type="entry name" value="SNF2/RAD54-like_C"/>
</dbReference>
<evidence type="ECO:0000313" key="12">
    <source>
        <dbReference type="Proteomes" id="UP000324241"/>
    </source>
</evidence>
<dbReference type="GO" id="GO:0000209">
    <property type="term" value="P:protein polyubiquitination"/>
    <property type="evidence" value="ECO:0007669"/>
    <property type="project" value="TreeGrafter"/>
</dbReference>
<dbReference type="InterPro" id="IPR056948">
    <property type="entry name" value="PNGaseA_N"/>
</dbReference>
<keyword evidence="3 7" id="KW-0863">Zinc-finger</keyword>
<evidence type="ECO:0000256" key="2">
    <source>
        <dbReference type="ARBA" id="ARBA00022741"/>
    </source>
</evidence>
<dbReference type="Pfam" id="PF13639">
    <property type="entry name" value="zf-RING_2"/>
    <property type="match status" value="1"/>
</dbReference>
<dbReference type="FunFam" id="3.40.50.10810:FF:000059">
    <property type="entry name" value="SNF2 family helicase/ATPase, putative"/>
    <property type="match status" value="1"/>
</dbReference>
<organism evidence="11 12">
    <name type="scientific">Aspergillus tanneri</name>
    <dbReference type="NCBI Taxonomy" id="1220188"/>
    <lineage>
        <taxon>Eukaryota</taxon>
        <taxon>Fungi</taxon>
        <taxon>Dikarya</taxon>
        <taxon>Ascomycota</taxon>
        <taxon>Pezizomycotina</taxon>
        <taxon>Eurotiomycetes</taxon>
        <taxon>Eurotiomycetidae</taxon>
        <taxon>Eurotiales</taxon>
        <taxon>Aspergillaceae</taxon>
        <taxon>Aspergillus</taxon>
        <taxon>Aspergillus subgen. Circumdati</taxon>
    </lineage>
</organism>
<dbReference type="EMBL" id="QUQM01000002">
    <property type="protein sequence ID" value="KAA8652259.1"/>
    <property type="molecule type" value="Genomic_DNA"/>
</dbReference>
<dbReference type="PANTHER" id="PTHR45865:SF1">
    <property type="entry name" value="E3 UBIQUITIN-PROTEIN LIGASE SHPRH"/>
    <property type="match status" value="1"/>
</dbReference>
<evidence type="ECO:0000259" key="10">
    <source>
        <dbReference type="PROSITE" id="PS51194"/>
    </source>
</evidence>
<dbReference type="PROSITE" id="PS51194">
    <property type="entry name" value="HELICASE_CTER"/>
    <property type="match status" value="1"/>
</dbReference>
<dbReference type="InterPro" id="IPR001650">
    <property type="entry name" value="Helicase_C-like"/>
</dbReference>
<dbReference type="Pfam" id="PF00271">
    <property type="entry name" value="Helicase_C"/>
    <property type="match status" value="1"/>
</dbReference>
<evidence type="ECO:0000256" key="5">
    <source>
        <dbReference type="ARBA" id="ARBA00022833"/>
    </source>
</evidence>
<evidence type="ECO:0000256" key="8">
    <source>
        <dbReference type="SAM" id="MobiDB-lite"/>
    </source>
</evidence>
<dbReference type="Pfam" id="PF12222">
    <property type="entry name" value="PNGaseA"/>
    <property type="match status" value="1"/>
</dbReference>
<dbReference type="SMART" id="SM00184">
    <property type="entry name" value="RING"/>
    <property type="match status" value="1"/>
</dbReference>
<reference evidence="11 12" key="1">
    <citation type="submission" date="2019-08" db="EMBL/GenBank/DDBJ databases">
        <title>The genome sequence of a newly discovered highly antifungal drug resistant Aspergillus species, Aspergillus tanneri NIH 1004.</title>
        <authorList>
            <person name="Mounaud S."/>
            <person name="Singh I."/>
            <person name="Joardar V."/>
            <person name="Pakala S."/>
            <person name="Pakala S."/>
            <person name="Venepally P."/>
            <person name="Chung J.K."/>
            <person name="Losada L."/>
            <person name="Nierman W.C."/>
        </authorList>
    </citation>
    <scope>NUCLEOTIDE SEQUENCE [LARGE SCALE GENOMIC DNA]</scope>
    <source>
        <strain evidence="11 12">NIH1004</strain>
    </source>
</reference>
<dbReference type="GO" id="GO:0016787">
    <property type="term" value="F:hydrolase activity"/>
    <property type="evidence" value="ECO:0007669"/>
    <property type="project" value="UniProtKB-KW"/>
</dbReference>
<keyword evidence="6" id="KW-0067">ATP-binding</keyword>
<evidence type="ECO:0000256" key="6">
    <source>
        <dbReference type="ARBA" id="ARBA00022840"/>
    </source>
</evidence>
<dbReference type="GeneID" id="54323865"/>
<feature type="domain" description="Helicase C-terminal" evidence="10">
    <location>
        <begin position="1732"/>
        <end position="1889"/>
    </location>
</feature>
<dbReference type="VEuPathDB" id="FungiDB:EYZ11_004572"/>
<name>A0A5M9N5D5_9EURO</name>
<dbReference type="PROSITE" id="PS50089">
    <property type="entry name" value="ZF_RING_2"/>
    <property type="match status" value="1"/>
</dbReference>
<dbReference type="SUPFAM" id="SSF57850">
    <property type="entry name" value="RING/U-box"/>
    <property type="match status" value="1"/>
</dbReference>
<dbReference type="InterPro" id="IPR052583">
    <property type="entry name" value="ATP-helicase/E3_Ub-Ligase"/>
</dbReference>
<dbReference type="GO" id="GO:0006974">
    <property type="term" value="P:DNA damage response"/>
    <property type="evidence" value="ECO:0007669"/>
    <property type="project" value="TreeGrafter"/>
</dbReference>
<dbReference type="GO" id="GO:0005524">
    <property type="term" value="F:ATP binding"/>
    <property type="evidence" value="ECO:0007669"/>
    <property type="project" value="InterPro"/>
</dbReference>
<dbReference type="Gene3D" id="3.30.40.10">
    <property type="entry name" value="Zinc/RING finger domain, C3HC4 (zinc finger)"/>
    <property type="match status" value="1"/>
</dbReference>
<gene>
    <name evidence="11" type="ORF">ATNIH1004_001163</name>
</gene>
<dbReference type="InterPro" id="IPR059033">
    <property type="entry name" value="C144_05_dom"/>
</dbReference>
<evidence type="ECO:0000313" key="11">
    <source>
        <dbReference type="EMBL" id="KAA8652259.1"/>
    </source>
</evidence>
<dbReference type="InterPro" id="IPR038718">
    <property type="entry name" value="SNF2-like_sf"/>
</dbReference>
<dbReference type="FunFam" id="3.40.50.300:FF:001870">
    <property type="entry name" value="SNF2 family helicase/ATPase, putative"/>
    <property type="match status" value="1"/>
</dbReference>
<dbReference type="Pfam" id="PF25156">
    <property type="entry name" value="PNGase_A_C"/>
    <property type="match status" value="1"/>
</dbReference>
<dbReference type="InterPro" id="IPR017907">
    <property type="entry name" value="Znf_RING_CS"/>
</dbReference>
<dbReference type="GO" id="GO:0005634">
    <property type="term" value="C:nucleus"/>
    <property type="evidence" value="ECO:0007669"/>
    <property type="project" value="TreeGrafter"/>
</dbReference>
<dbReference type="GO" id="GO:0061630">
    <property type="term" value="F:ubiquitin protein ligase activity"/>
    <property type="evidence" value="ECO:0007669"/>
    <property type="project" value="TreeGrafter"/>
</dbReference>
<dbReference type="SUPFAM" id="SSF52540">
    <property type="entry name" value="P-loop containing nucleoside triphosphate hydrolases"/>
    <property type="match status" value="2"/>
</dbReference>
<dbReference type="InterPro" id="IPR027417">
    <property type="entry name" value="P-loop_NTPase"/>
</dbReference>
<dbReference type="Gene3D" id="3.40.50.300">
    <property type="entry name" value="P-loop containing nucleotide triphosphate hydrolases"/>
    <property type="match status" value="1"/>
</dbReference>
<keyword evidence="5" id="KW-0862">Zinc</keyword>
<dbReference type="PROSITE" id="PS00518">
    <property type="entry name" value="ZF_RING_1"/>
    <property type="match status" value="1"/>
</dbReference>
<dbReference type="CDD" id="cd18793">
    <property type="entry name" value="SF2_C_SNF"/>
    <property type="match status" value="1"/>
</dbReference>
<dbReference type="Proteomes" id="UP000324241">
    <property type="component" value="Unassembled WGS sequence"/>
</dbReference>
<evidence type="ECO:0000256" key="7">
    <source>
        <dbReference type="PROSITE-ProRule" id="PRU00175"/>
    </source>
</evidence>
<keyword evidence="2" id="KW-0547">Nucleotide-binding</keyword>
<proteinExistence type="predicted"/>
<keyword evidence="4" id="KW-0378">Hydrolase</keyword>
<dbReference type="VEuPathDB" id="FungiDB:EYZ11_004573"/>
<feature type="region of interest" description="Disordered" evidence="8">
    <location>
        <begin position="1233"/>
        <end position="1258"/>
    </location>
</feature>
<protein>
    <submittedName>
        <fullName evidence="11">Uncharacterized protein</fullName>
    </submittedName>
</protein>
<evidence type="ECO:0000256" key="1">
    <source>
        <dbReference type="ARBA" id="ARBA00022723"/>
    </source>
</evidence>
<feature type="domain" description="RING-type" evidence="9">
    <location>
        <begin position="1629"/>
        <end position="1667"/>
    </location>
</feature>
<dbReference type="OrthoDB" id="5330228at2759"/>
<dbReference type="RefSeq" id="XP_033431620.1">
    <property type="nucleotide sequence ID" value="XM_033565863.1"/>
</dbReference>
<dbReference type="InterPro" id="IPR014001">
    <property type="entry name" value="Helicase_ATP-bd"/>
</dbReference>
<dbReference type="SMART" id="SM00487">
    <property type="entry name" value="DEXDc"/>
    <property type="match status" value="1"/>
</dbReference>
<dbReference type="InterPro" id="IPR013083">
    <property type="entry name" value="Znf_RING/FYVE/PHD"/>
</dbReference>
<sequence length="1970" mass="222183">MQHVFGSSYGHPFIGHYEPPQCDFNFVRINLTVTSRGRQFDRLALMYLGDSEVFRTSTAEPTTDGIVWTYIKDMSHYRSLWKEQQKLVFDLGNLINDVYTASFTVTLTALFSHGDQVKTADRILPISAMRSSRNSSSAFTVPTEKAKIQHKIPPTASRAVVSISACGQSTEEFWWSNVLSSDIGTFNSTVGELYGYSPFREIQLYIDGVLAGVVWPFPVIFTGGVVPGFWRPIVGIDTFDLREPEIDISPFLPQLTDGQLHSFEIKVVGLDVFDELASFSDTVGSYWVVTGNIFLYLDASGKSPRSSRFNRRGLSIIAPTPHFTVTRDLIKNQNGGNETLLYSVTAERTLLITSHEFSWNQTLSYSNFGVFQDRGITQANRQQTSGSTSITLLGLNKTPDQITFGYPLYVNSTTRVTGEGQTIDARMRRGLYIEATDVTGISTYTLTSGPSRLHTEQWGSAFYQSKNDSSVSFGDTTDVFESTNIRGSYRRTVHAAEISYPNPVPYNLAAAFAPSGALETEGPPGKRRKLTSGFQSLRTLNGVGETQIPLGYIPLARLNLYLNFAKEKWKPNGSSSLFSTASSLPVLIQTATNIDAPTHCVTGLGNDCFKLELVTTSGRNFIFEEGFTSPHLFDLGKHLSLTQGLVCADRYSRKIPSVCYQSTLYRSDDTSRFHLETVILWKDSLVIVDPSQLAGGPLKVFSRYVLQERDDASEYTGQRWKSQRGGHELGWSPRDFYDNVYVPPDTPTSSAAIKCDLLECQLFPFQRRAVRWLLQKEGMELQQDGQVVPITSQPQDQLPVSFQKIIDADGQPCFASNLFMIVTKDMSKWFDAGVQLKGGILAEEMGLGKTVEMIGLMCLNRRLFSPEETFPVSGNGGLRPSGATLIITPPAILEQWEQEIGAHAPGLSVFNYTGIQRHSTLSDQELVEMIADYDVVLTTYNVLAREVHYSGDAPKRNLRHEKRFEPRKTPLVQISWWRVCLDEAQMIESGVSNSAKVARLIPRRNAWAVTGTPLRKDIKDLLGLLLFLHYEPFSGFVWNRLCSSFRPVLARIVNAISLRHSKDRIRNELHLPPQKRVVITIPFTAVEEQRYGQLFEKMCEDCGLDLSGAPLNDDWNPESLAVIEKMRSWLVRLRQTCLHPAENTRRAFGISNGPLRSVAEVLEVMIDQNDVLIHADERSLLLSQLRRGQLLENAMHRQQALDLWKVSLEHASEIVKECRDRLHAERLKNWGSSGDMVQGAMAADPESDDEGEETDKNTRVGAYRQRLRSALEIQHICVFFTGNAYYQIKTDPKLTTPDSEEFKSLEKREEEAYEAAKLIRKEMLNDISEKVGRYMKIIKGKSLNGQLVDIPKMRPELYARGLEARRVFDKLEDFCESMNQHAEQYEAWRQIMVKLLLQPLIDQEDENELEGDEYEKSTKHQDEMYVYMEALRAMFADRHDALTGQKNVLIAHEVKSGLIQAQKGEGPSPKLFLEIMDTRSNTKPDPQLGSLRGIISELRSLTTSLEWQAGGGSSRAQSELEIAELVLQNASRMASEQGKVALNLEREVEMFRDTMNNRLEYYRQLQQISDTVAPYDEESAGKPLDETLFAEKLKQEDAIDEKISSLKAKRRYLIHLRDESGSDDFSKICVICQSGFDVGVLTVCGHKYCKDCLRLWWHQHRTCPTCKKRLKANDFYQITYKPQEFVVQEEKTPTKSENRPSKNFIYTDIGSGTLREIRNIDLDCSFGTKIDTLSRHIMWLREHDPGAKSVVFSQYKYFLEILSTAFSRFKIGYSSVDSKDGIHIFKSDPSVECFLLHAKAHSSGLNLVNATHVFLCEPLINTAIELQAIARVHRIGQHLPTTVWMYLVNDTVEESIYDLSVSRRLNHIVQKEKESAKISDDEAVVNKLTETAIDSANSLEVQDAALAKLMTSGASGGELVKKDDLWQCLFGNPSQEKVYGHSADAGQEVARFLRGEAAEQRRTDTGELQY</sequence>
<dbReference type="InterPro" id="IPR001841">
    <property type="entry name" value="Znf_RING"/>
</dbReference>
<accession>A0A5M9N5D5</accession>
<evidence type="ECO:0000256" key="4">
    <source>
        <dbReference type="ARBA" id="ARBA00022801"/>
    </source>
</evidence>
<comment type="caution">
    <text evidence="11">The sequence shown here is derived from an EMBL/GenBank/DDBJ whole genome shotgun (WGS) entry which is preliminary data.</text>
</comment>
<dbReference type="CDD" id="cd18070">
    <property type="entry name" value="DEXQc_SHPRH"/>
    <property type="match status" value="1"/>
</dbReference>
<keyword evidence="1" id="KW-0479">Metal-binding</keyword>
<dbReference type="PANTHER" id="PTHR45865">
    <property type="entry name" value="E3 UBIQUITIN-PROTEIN LIGASE SHPRH FAMILY MEMBER"/>
    <property type="match status" value="1"/>
</dbReference>
<evidence type="ECO:0000259" key="9">
    <source>
        <dbReference type="PROSITE" id="PS50089"/>
    </source>
</evidence>
<dbReference type="SMART" id="SM00490">
    <property type="entry name" value="HELICc"/>
    <property type="match status" value="1"/>
</dbReference>